<proteinExistence type="inferred from homology"/>
<comment type="caution">
    <text evidence="13">The sequence shown here is derived from an EMBL/GenBank/DDBJ whole genome shotgun (WGS) entry which is preliminary data.</text>
</comment>
<keyword evidence="7" id="KW-0175">Coiled coil</keyword>
<feature type="region of interest" description="Disordered" evidence="10">
    <location>
        <begin position="76"/>
        <end position="96"/>
    </location>
</feature>
<dbReference type="AlphaFoldDB" id="A0A9W7SIH2"/>
<keyword evidence="2" id="KW-0813">Transport</keyword>
<feature type="transmembrane region" description="Helical" evidence="11">
    <location>
        <begin position="250"/>
        <end position="269"/>
    </location>
</feature>
<feature type="domain" description="Sec20 C-terminal" evidence="12">
    <location>
        <begin position="182"/>
        <end position="271"/>
    </location>
</feature>
<evidence type="ECO:0000313" key="14">
    <source>
        <dbReference type="Proteomes" id="UP001138500"/>
    </source>
</evidence>
<comment type="similarity">
    <text evidence="9">Belongs to the SEC20 family.</text>
</comment>
<dbReference type="GO" id="GO:0005484">
    <property type="term" value="F:SNAP receptor activity"/>
    <property type="evidence" value="ECO:0007669"/>
    <property type="project" value="InterPro"/>
</dbReference>
<keyword evidence="5" id="KW-0931">ER-Golgi transport</keyword>
<dbReference type="PANTHER" id="PTHR12825">
    <property type="entry name" value="BNIP1-RELATED"/>
    <property type="match status" value="1"/>
</dbReference>
<dbReference type="InterPro" id="IPR056173">
    <property type="entry name" value="Sec20_C"/>
</dbReference>
<feature type="compositionally biased region" description="Basic and acidic residues" evidence="10">
    <location>
        <begin position="83"/>
        <end position="94"/>
    </location>
</feature>
<feature type="transmembrane region" description="Helical" evidence="11">
    <location>
        <begin position="281"/>
        <end position="303"/>
    </location>
</feature>
<keyword evidence="14" id="KW-1185">Reference proteome</keyword>
<evidence type="ECO:0000256" key="11">
    <source>
        <dbReference type="SAM" id="Phobius"/>
    </source>
</evidence>
<feature type="compositionally biased region" description="Polar residues" evidence="10">
    <location>
        <begin position="140"/>
        <end position="156"/>
    </location>
</feature>
<evidence type="ECO:0000256" key="2">
    <source>
        <dbReference type="ARBA" id="ARBA00022448"/>
    </source>
</evidence>
<reference evidence="13 14" key="1">
    <citation type="journal article" date="2018" name="IMA Fungus">
        <title>IMA Genome-F 10: Nine draft genome sequences of Claviceps purpurea s.lat., including C. arundinis, C. humidiphila, and C. cf. spartinae, pseudomolecules for the pitch canker pathogen Fusarium circinatum, draft genome of Davidsoniella eucalypti, Grosmannia galeiformis, Quambalaria eucalypti, and Teratosphaeria destructans.</title>
        <authorList>
            <person name="Wingfield B.D."/>
            <person name="Liu M."/>
            <person name="Nguyen H.D."/>
            <person name="Lane F.A."/>
            <person name="Morgan S.W."/>
            <person name="De Vos L."/>
            <person name="Wilken P.M."/>
            <person name="Duong T.A."/>
            <person name="Aylward J."/>
            <person name="Coetzee M.P."/>
            <person name="Dadej K."/>
            <person name="De Beer Z.W."/>
            <person name="Findlay W."/>
            <person name="Havenga M."/>
            <person name="Kolarik M."/>
            <person name="Menzies J.G."/>
            <person name="Naidoo K."/>
            <person name="Pochopski O."/>
            <person name="Shoukouhi P."/>
            <person name="Santana Q.C."/>
            <person name="Seifert K.A."/>
            <person name="Soal N."/>
            <person name="Steenkamp E.T."/>
            <person name="Tatham C.T."/>
            <person name="van der Nest M.A."/>
            <person name="Wingfield M.J."/>
        </authorList>
    </citation>
    <scope>NUCLEOTIDE SEQUENCE [LARGE SCALE GENOMIC DNA]</scope>
    <source>
        <strain evidence="13">CMW44962</strain>
    </source>
</reference>
<protein>
    <submittedName>
        <fullName evidence="13">Sec20</fullName>
    </submittedName>
</protein>
<sequence>MSTLHQLSHHLAQLHDSLKATNALITRLAKLTFQPGSEPDNSGTTVRLELSQDIHDTLKQLEEELELLKQEVEDATVAAAPQKRRESEKQREGARLSAQVLRLEEDLKHSRGHFRRAQLTAKRNSEAAKQKERELVFQSLQTIPDNPTAEGTNGTQDLFAGRSKRQQQQKHLSKDELEVQASTDVTAALRRTHNLLSTELSRSRFAQETFDQSTAALEQLGETYTDLGTIIDKSKDLLGTLLRSQKSDTWYLETAFYILLALFAWLVFRRLLFGPFIKLPLFFYNCAIFLLNWTIFKPLYLFLTLTGIVTTRTVEATPSVSRAPLIVHNSATSGPTLLPMADRLGMRKQGPGVPAGMGGAGAKRDKTGHFQDMNMEQIAQRHERSEGEASGTAKQDEEEGVVRRGDGTILEERGDVPKNPKKKAFEADVEDAKQEVKEEGKARVKRDEL</sequence>
<feature type="region of interest" description="Disordered" evidence="10">
    <location>
        <begin position="379"/>
        <end position="449"/>
    </location>
</feature>
<dbReference type="GO" id="GO:0005789">
    <property type="term" value="C:endoplasmic reticulum membrane"/>
    <property type="evidence" value="ECO:0007669"/>
    <property type="project" value="UniProtKB-SubCell"/>
</dbReference>
<dbReference type="PANTHER" id="PTHR12825:SF0">
    <property type="entry name" value="VESICLE TRANSPORT PROTEIN SEC20"/>
    <property type="match status" value="1"/>
</dbReference>
<organism evidence="13 14">
    <name type="scientific">Teratosphaeria destructans</name>
    <dbReference type="NCBI Taxonomy" id="418781"/>
    <lineage>
        <taxon>Eukaryota</taxon>
        <taxon>Fungi</taxon>
        <taxon>Dikarya</taxon>
        <taxon>Ascomycota</taxon>
        <taxon>Pezizomycotina</taxon>
        <taxon>Dothideomycetes</taxon>
        <taxon>Dothideomycetidae</taxon>
        <taxon>Mycosphaerellales</taxon>
        <taxon>Teratosphaeriaceae</taxon>
        <taxon>Teratosphaeria</taxon>
    </lineage>
</organism>
<evidence type="ECO:0000256" key="9">
    <source>
        <dbReference type="ARBA" id="ARBA00037934"/>
    </source>
</evidence>
<comment type="subcellular location">
    <subcellularLocation>
        <location evidence="1">Endoplasmic reticulum membrane</location>
        <topology evidence="1">Single-pass type IV membrane protein</topology>
    </subcellularLocation>
</comment>
<accession>A0A9W7SIH2</accession>
<dbReference type="GO" id="GO:0031201">
    <property type="term" value="C:SNARE complex"/>
    <property type="evidence" value="ECO:0007669"/>
    <property type="project" value="TreeGrafter"/>
</dbReference>
<name>A0A9W7SIH2_9PEZI</name>
<feature type="compositionally biased region" description="Basic and acidic residues" evidence="10">
    <location>
        <begin position="400"/>
        <end position="449"/>
    </location>
</feature>
<evidence type="ECO:0000256" key="5">
    <source>
        <dbReference type="ARBA" id="ARBA00022892"/>
    </source>
</evidence>
<evidence type="ECO:0000259" key="12">
    <source>
        <dbReference type="Pfam" id="PF03908"/>
    </source>
</evidence>
<dbReference type="InterPro" id="IPR005606">
    <property type="entry name" value="Sec20"/>
</dbReference>
<keyword evidence="6 11" id="KW-1133">Transmembrane helix</keyword>
<evidence type="ECO:0000256" key="3">
    <source>
        <dbReference type="ARBA" id="ARBA00022692"/>
    </source>
</evidence>
<dbReference type="GO" id="GO:0006890">
    <property type="term" value="P:retrograde vesicle-mediated transport, Golgi to endoplasmic reticulum"/>
    <property type="evidence" value="ECO:0007669"/>
    <property type="project" value="InterPro"/>
</dbReference>
<feature type="region of interest" description="Disordered" evidence="10">
    <location>
        <begin position="140"/>
        <end position="177"/>
    </location>
</feature>
<evidence type="ECO:0000256" key="7">
    <source>
        <dbReference type="ARBA" id="ARBA00023054"/>
    </source>
</evidence>
<reference evidence="13 14" key="2">
    <citation type="journal article" date="2021" name="Curr. Genet.">
        <title>Genetic response to nitrogen starvation in the aggressive Eucalyptus foliar pathogen Teratosphaeria destructans.</title>
        <authorList>
            <person name="Havenga M."/>
            <person name="Wingfield B.D."/>
            <person name="Wingfield M.J."/>
            <person name="Dreyer L.L."/>
            <person name="Roets F."/>
            <person name="Aylward J."/>
        </authorList>
    </citation>
    <scope>NUCLEOTIDE SEQUENCE [LARGE SCALE GENOMIC DNA]</scope>
    <source>
        <strain evidence="13">CMW44962</strain>
    </source>
</reference>
<keyword evidence="4" id="KW-0256">Endoplasmic reticulum</keyword>
<evidence type="ECO:0000256" key="4">
    <source>
        <dbReference type="ARBA" id="ARBA00022824"/>
    </source>
</evidence>
<keyword evidence="8 11" id="KW-0472">Membrane</keyword>
<dbReference type="EMBL" id="RIBY02002578">
    <property type="protein sequence ID" value="KAH9809193.1"/>
    <property type="molecule type" value="Genomic_DNA"/>
</dbReference>
<evidence type="ECO:0000256" key="6">
    <source>
        <dbReference type="ARBA" id="ARBA00022989"/>
    </source>
</evidence>
<dbReference type="Pfam" id="PF03908">
    <property type="entry name" value="Sec20"/>
    <property type="match status" value="1"/>
</dbReference>
<evidence type="ECO:0000256" key="1">
    <source>
        <dbReference type="ARBA" id="ARBA00004163"/>
    </source>
</evidence>
<evidence type="ECO:0000313" key="13">
    <source>
        <dbReference type="EMBL" id="KAH9809193.1"/>
    </source>
</evidence>
<evidence type="ECO:0000256" key="8">
    <source>
        <dbReference type="ARBA" id="ARBA00023136"/>
    </source>
</evidence>
<dbReference type="OrthoDB" id="46868at2759"/>
<evidence type="ECO:0000256" key="10">
    <source>
        <dbReference type="SAM" id="MobiDB-lite"/>
    </source>
</evidence>
<gene>
    <name evidence="13" type="ORF">Tdes44962_MAKER06221</name>
</gene>
<keyword evidence="3 11" id="KW-0812">Transmembrane</keyword>
<dbReference type="Proteomes" id="UP001138500">
    <property type="component" value="Unassembled WGS sequence"/>
</dbReference>